<proteinExistence type="predicted"/>
<gene>
    <name evidence="2" type="ORF">SASC598J21_006780</name>
</gene>
<organism evidence="2 3">
    <name type="scientific">Snodgrassella alvi SCGC AB-598-J21</name>
    <dbReference type="NCBI Taxonomy" id="1385367"/>
    <lineage>
        <taxon>Bacteria</taxon>
        <taxon>Pseudomonadati</taxon>
        <taxon>Pseudomonadota</taxon>
        <taxon>Betaproteobacteria</taxon>
        <taxon>Neisseriales</taxon>
        <taxon>Neisseriaceae</taxon>
        <taxon>Snodgrassella</taxon>
    </lineage>
</organism>
<name>A0A074VGF7_9NEIS</name>
<evidence type="ECO:0000313" key="3">
    <source>
        <dbReference type="Proteomes" id="UP000027644"/>
    </source>
</evidence>
<evidence type="ECO:0000313" key="2">
    <source>
        <dbReference type="EMBL" id="KEQ01545.1"/>
    </source>
</evidence>
<dbReference type="AlphaFoldDB" id="A0A074VGF7"/>
<dbReference type="Proteomes" id="UP000027644">
    <property type="component" value="Unassembled WGS sequence"/>
</dbReference>
<keyword evidence="1" id="KW-0812">Transmembrane</keyword>
<feature type="transmembrane region" description="Helical" evidence="1">
    <location>
        <begin position="93"/>
        <end position="113"/>
    </location>
</feature>
<protein>
    <submittedName>
        <fullName evidence="2">Putative membrane protein</fullName>
    </submittedName>
</protein>
<dbReference type="InterPro" id="IPR008523">
    <property type="entry name" value="DUF805"/>
</dbReference>
<dbReference type="EMBL" id="AVQL01000401">
    <property type="protein sequence ID" value="KEQ01545.1"/>
    <property type="molecule type" value="Genomic_DNA"/>
</dbReference>
<dbReference type="PANTHER" id="PTHR34980:SF2">
    <property type="entry name" value="INNER MEMBRANE PROTEIN YHAH-RELATED"/>
    <property type="match status" value="1"/>
</dbReference>
<keyword evidence="1" id="KW-0472">Membrane</keyword>
<feature type="transmembrane region" description="Helical" evidence="1">
    <location>
        <begin position="63"/>
        <end position="81"/>
    </location>
</feature>
<dbReference type="PANTHER" id="PTHR34980">
    <property type="entry name" value="INNER MEMBRANE PROTEIN-RELATED-RELATED"/>
    <property type="match status" value="1"/>
</dbReference>
<dbReference type="Pfam" id="PF05656">
    <property type="entry name" value="DUF805"/>
    <property type="match status" value="1"/>
</dbReference>
<keyword evidence="1" id="KW-1133">Transmembrane helix</keyword>
<sequence length="125" mass="15050">MIESYKRFWHNILNFSGTSNRADYWWPILINYVLGIILTYAVEKMLGHPINDIYTWGDWTIDFVFLVVCFVVWIATLSLQFRRLHDTNRSAWWILITLIPIIGQIWFIILMLLPGKPNRFEQRLF</sequence>
<reference evidence="2 3" key="1">
    <citation type="journal article" date="2014" name="PLoS Genet.">
        <title>Hidden diversity in honey bee gut symbionts detected by single-cell genomics.</title>
        <authorList>
            <person name="Engel P."/>
            <person name="Stepanauskas R."/>
            <person name="Moran N."/>
        </authorList>
    </citation>
    <scope>NUCLEOTIDE SEQUENCE [LARGE SCALE GENOMIC DNA]</scope>
    <source>
        <strain evidence="2 3">SCGC AB-598-J21</strain>
    </source>
</reference>
<evidence type="ECO:0000256" key="1">
    <source>
        <dbReference type="SAM" id="Phobius"/>
    </source>
</evidence>
<dbReference type="GO" id="GO:0005886">
    <property type="term" value="C:plasma membrane"/>
    <property type="evidence" value="ECO:0007669"/>
    <property type="project" value="TreeGrafter"/>
</dbReference>
<accession>A0A074VGF7</accession>
<comment type="caution">
    <text evidence="2">The sequence shown here is derived from an EMBL/GenBank/DDBJ whole genome shotgun (WGS) entry which is preliminary data.</text>
</comment>
<feature type="transmembrane region" description="Helical" evidence="1">
    <location>
        <begin position="24"/>
        <end position="42"/>
    </location>
</feature>